<dbReference type="Proteomes" id="UP000053661">
    <property type="component" value="Unassembled WGS sequence"/>
</dbReference>
<proteinExistence type="predicted"/>
<dbReference type="GO" id="GO:0061343">
    <property type="term" value="P:cell adhesion involved in heart morphogenesis"/>
    <property type="evidence" value="ECO:0007669"/>
    <property type="project" value="TreeGrafter"/>
</dbReference>
<name>A0A093CZH5_TAUER</name>
<accession>A0A093CZH5</accession>
<feature type="non-terminal residue" evidence="1">
    <location>
        <position position="1"/>
    </location>
</feature>
<dbReference type="EMBL" id="KL473909">
    <property type="protein sequence ID" value="KFV19893.1"/>
    <property type="molecule type" value="Genomic_DNA"/>
</dbReference>
<evidence type="ECO:0000313" key="1">
    <source>
        <dbReference type="EMBL" id="KFV19893.1"/>
    </source>
</evidence>
<evidence type="ECO:0000313" key="2">
    <source>
        <dbReference type="Proteomes" id="UP000053661"/>
    </source>
</evidence>
<dbReference type="GO" id="GO:0031012">
    <property type="term" value="C:extracellular matrix"/>
    <property type="evidence" value="ECO:0007669"/>
    <property type="project" value="TreeGrafter"/>
</dbReference>
<keyword evidence="2" id="KW-1185">Reference proteome</keyword>
<evidence type="ECO:0008006" key="3">
    <source>
        <dbReference type="Google" id="ProtNLM"/>
    </source>
</evidence>
<dbReference type="PANTHER" id="PTHR33395">
    <property type="entry name" value="TRANSCRIPTASE, PUTATIVE-RELATED-RELATED"/>
    <property type="match status" value="1"/>
</dbReference>
<dbReference type="GO" id="GO:0007508">
    <property type="term" value="P:larval heart development"/>
    <property type="evidence" value="ECO:0007669"/>
    <property type="project" value="TreeGrafter"/>
</dbReference>
<protein>
    <recommendedName>
        <fullName evidence="3">RNA-directed DNA polymerase from mobile element jockey</fullName>
    </recommendedName>
</protein>
<gene>
    <name evidence="1" type="ORF">N340_02973</name>
</gene>
<feature type="non-terminal residue" evidence="1">
    <location>
        <position position="101"/>
    </location>
</feature>
<dbReference type="AlphaFoldDB" id="A0A093CZH5"/>
<organism evidence="1 2">
    <name type="scientific">Tauraco erythrolophus</name>
    <name type="common">Red-crested turaco</name>
    <dbReference type="NCBI Taxonomy" id="121530"/>
    <lineage>
        <taxon>Eukaryota</taxon>
        <taxon>Metazoa</taxon>
        <taxon>Chordata</taxon>
        <taxon>Craniata</taxon>
        <taxon>Vertebrata</taxon>
        <taxon>Euteleostomi</taxon>
        <taxon>Archelosauria</taxon>
        <taxon>Archosauria</taxon>
        <taxon>Dinosauria</taxon>
        <taxon>Saurischia</taxon>
        <taxon>Theropoda</taxon>
        <taxon>Coelurosauria</taxon>
        <taxon>Aves</taxon>
        <taxon>Neognathae</taxon>
        <taxon>Neoaves</taxon>
        <taxon>Otidimorphae</taxon>
        <taxon>Musophagiformes</taxon>
        <taxon>Musophagidae</taxon>
        <taxon>Tauraco</taxon>
    </lineage>
</organism>
<dbReference type="PANTHER" id="PTHR33395:SF22">
    <property type="entry name" value="REVERSE TRANSCRIPTASE DOMAIN-CONTAINING PROTEIN"/>
    <property type="match status" value="1"/>
</dbReference>
<sequence>DHLRNLKVLKSMGPDEMHLRVLKELANEAAKPLSIIFQKTWQSGEVNTDWKRGKIALIFKKGKKEDPGNYGPVSITYIPRKIMKQVLLQTMLRHTVKKEVI</sequence>
<reference evidence="1 2" key="1">
    <citation type="submission" date="2014-04" db="EMBL/GenBank/DDBJ databases">
        <title>Genome evolution of avian class.</title>
        <authorList>
            <person name="Zhang G."/>
            <person name="Li C."/>
        </authorList>
    </citation>
    <scope>NUCLEOTIDE SEQUENCE [LARGE SCALE GENOMIC DNA]</scope>
    <source>
        <strain evidence="1">BGI_N340</strain>
    </source>
</reference>